<dbReference type="Proteomes" id="UP000274271">
    <property type="component" value="Unassembled WGS sequence"/>
</dbReference>
<dbReference type="InterPro" id="IPR001610">
    <property type="entry name" value="PAC"/>
</dbReference>
<evidence type="ECO:0000256" key="4">
    <source>
        <dbReference type="ARBA" id="ARBA00022679"/>
    </source>
</evidence>
<dbReference type="CDD" id="cd00130">
    <property type="entry name" value="PAS"/>
    <property type="match status" value="3"/>
</dbReference>
<dbReference type="InterPro" id="IPR035965">
    <property type="entry name" value="PAS-like_dom_sf"/>
</dbReference>
<feature type="domain" description="PAC" evidence="9">
    <location>
        <begin position="933"/>
        <end position="985"/>
    </location>
</feature>
<dbReference type="InterPro" id="IPR003661">
    <property type="entry name" value="HisK_dim/P_dom"/>
</dbReference>
<dbReference type="PROSITE" id="PS50112">
    <property type="entry name" value="PAS"/>
    <property type="match status" value="3"/>
</dbReference>
<dbReference type="GO" id="GO:0000155">
    <property type="term" value="F:phosphorelay sensor kinase activity"/>
    <property type="evidence" value="ECO:0007669"/>
    <property type="project" value="InterPro"/>
</dbReference>
<dbReference type="SUPFAM" id="SSF47384">
    <property type="entry name" value="Homodimeric domain of signal transducing histidine kinase"/>
    <property type="match status" value="1"/>
</dbReference>
<dbReference type="PANTHER" id="PTHR43304:SF1">
    <property type="entry name" value="PAC DOMAIN-CONTAINING PROTEIN"/>
    <property type="match status" value="1"/>
</dbReference>
<evidence type="ECO:0000259" key="7">
    <source>
        <dbReference type="PROSITE" id="PS50109"/>
    </source>
</evidence>
<dbReference type="EC" id="2.7.13.3" evidence="2"/>
<dbReference type="NCBIfam" id="TIGR00229">
    <property type="entry name" value="sensory_box"/>
    <property type="match status" value="4"/>
</dbReference>
<dbReference type="SUPFAM" id="SSF55785">
    <property type="entry name" value="PYP-like sensor domain (PAS domain)"/>
    <property type="match status" value="6"/>
</dbReference>
<dbReference type="RefSeq" id="WP_124909128.1">
    <property type="nucleotide sequence ID" value="NZ_RQJP01000005.1"/>
</dbReference>
<dbReference type="InterPro" id="IPR000700">
    <property type="entry name" value="PAS-assoc_C"/>
</dbReference>
<dbReference type="Gene3D" id="3.30.565.10">
    <property type="entry name" value="Histidine kinase-like ATPase, C-terminal domain"/>
    <property type="match status" value="1"/>
</dbReference>
<dbReference type="Pfam" id="PF02518">
    <property type="entry name" value="HATPase_c"/>
    <property type="match status" value="1"/>
</dbReference>
<dbReference type="InterPro" id="IPR003594">
    <property type="entry name" value="HATPase_dom"/>
</dbReference>
<dbReference type="SUPFAM" id="SSF55874">
    <property type="entry name" value="ATPase domain of HSP90 chaperone/DNA topoisomerase II/histidine kinase"/>
    <property type="match status" value="1"/>
</dbReference>
<dbReference type="SMART" id="SM00091">
    <property type="entry name" value="PAS"/>
    <property type="match status" value="4"/>
</dbReference>
<comment type="catalytic activity">
    <reaction evidence="1">
        <text>ATP + protein L-histidine = ADP + protein N-phospho-L-histidine.</text>
        <dbReference type="EC" id="2.7.13.3"/>
    </reaction>
</comment>
<dbReference type="InterPro" id="IPR000014">
    <property type="entry name" value="PAS"/>
</dbReference>
<dbReference type="CDD" id="cd00082">
    <property type="entry name" value="HisKA"/>
    <property type="match status" value="1"/>
</dbReference>
<dbReference type="SMART" id="SM00388">
    <property type="entry name" value="HisKA"/>
    <property type="match status" value="1"/>
</dbReference>
<evidence type="ECO:0000259" key="8">
    <source>
        <dbReference type="PROSITE" id="PS50112"/>
    </source>
</evidence>
<dbReference type="Gene3D" id="1.10.287.130">
    <property type="match status" value="1"/>
</dbReference>
<feature type="domain" description="PAS" evidence="8">
    <location>
        <begin position="859"/>
        <end position="931"/>
    </location>
</feature>
<evidence type="ECO:0000256" key="5">
    <source>
        <dbReference type="ARBA" id="ARBA00022777"/>
    </source>
</evidence>
<dbReference type="InterPro" id="IPR013656">
    <property type="entry name" value="PAS_4"/>
</dbReference>
<evidence type="ECO:0000313" key="10">
    <source>
        <dbReference type="EMBL" id="RRB11459.1"/>
    </source>
</evidence>
<dbReference type="PRINTS" id="PR00344">
    <property type="entry name" value="BCTRLSENSOR"/>
</dbReference>
<dbReference type="PROSITE" id="PS50113">
    <property type="entry name" value="PAC"/>
    <property type="match status" value="3"/>
</dbReference>
<feature type="domain" description="Histidine kinase" evidence="7">
    <location>
        <begin position="1003"/>
        <end position="1220"/>
    </location>
</feature>
<keyword evidence="4" id="KW-0808">Transferase</keyword>
<feature type="domain" description="PAC" evidence="9">
    <location>
        <begin position="806"/>
        <end position="858"/>
    </location>
</feature>
<feature type="domain" description="PAS" evidence="8">
    <location>
        <begin position="480"/>
        <end position="518"/>
    </location>
</feature>
<keyword evidence="6" id="KW-0175">Coiled coil</keyword>
<dbReference type="Gene3D" id="3.30.450.40">
    <property type="match status" value="1"/>
</dbReference>
<dbReference type="Pfam" id="PF08448">
    <property type="entry name" value="PAS_4"/>
    <property type="match status" value="2"/>
</dbReference>
<keyword evidence="3" id="KW-0597">Phosphoprotein</keyword>
<organism evidence="10 11">
    <name type="scientific">Larkinella knui</name>
    <dbReference type="NCBI Taxonomy" id="2025310"/>
    <lineage>
        <taxon>Bacteria</taxon>
        <taxon>Pseudomonadati</taxon>
        <taxon>Bacteroidota</taxon>
        <taxon>Cytophagia</taxon>
        <taxon>Cytophagales</taxon>
        <taxon>Spirosomataceae</taxon>
        <taxon>Larkinella</taxon>
    </lineage>
</organism>
<keyword evidence="11" id="KW-1185">Reference proteome</keyword>
<dbReference type="EMBL" id="RQJP01000005">
    <property type="protein sequence ID" value="RRB11459.1"/>
    <property type="molecule type" value="Genomic_DNA"/>
</dbReference>
<evidence type="ECO:0000256" key="2">
    <source>
        <dbReference type="ARBA" id="ARBA00012438"/>
    </source>
</evidence>
<comment type="caution">
    <text evidence="10">The sequence shown here is derived from an EMBL/GenBank/DDBJ whole genome shotgun (WGS) entry which is preliminary data.</text>
</comment>
<name>A0A3P1CDR7_9BACT</name>
<dbReference type="InterPro" id="IPR052162">
    <property type="entry name" value="Sensor_kinase/Photoreceptor"/>
</dbReference>
<dbReference type="AlphaFoldDB" id="A0A3P1CDR7"/>
<dbReference type="SMART" id="SM00086">
    <property type="entry name" value="PAC"/>
    <property type="match status" value="4"/>
</dbReference>
<sequence>MDFLDETLRAQQLESFQEVIPVAVLYCVPVFQNDQVVDFRFVWGNRTALELSALTSSEFGLMTMLRLFPHFVDTGIFRRYVQAWETGDNQRFERPHPIKDQIRWVDVTVSKKYDGIIITSLDITESKLIQQELERQSELLKTIVEQLPAGLALFQPVRNAAGEINDFRYVLTNTANARNLGLSAEQLTNRNLLEVYPSAGEQGTLGRLKHVLQTGTPIHYELDYKVNGLTLWIEGHMTRVDDTVLLTYLDNTALKQQQKVLQQQADLLQQKNEELHQSNRALMRTNQRLQGLQAIERALHNRNLTGQEPEIAALLHIRELVPCERLAVFRFDDTTGLAQTERWLVGKEMDARTGSGLPSQLFKIEPLLSGNPWIIDHLQPDSAGIPPEMALYQRGFRSLIVIPLFSQEQYIGAFVLMDYKPHFFTEEHLQIAREVASQLAIVLYQQHLSKQLQQHTEQLEQRVAERTREIGQLSALQNAILKHAGQAIVSTDIHGVVQTANPASEKLMGYRVEELIGKVSHVEFASSDSPIPLISYQPREVARPTSELFGAVLATQNYFHSECIAVGKNGEQVPILLVTSTLQDEEGTIIGYVGIATDISAMKAAEEKLQQKNRELNTFFEGALDMHCISDSQGKISKINQAFQAALDYSETELMAIPFLHLIHPDEQKFVFQNLLSGILQRPVRNQINRFRKKDGSYRTIEWNAVGIDNLVYGSARDITERQQAETQLRNVNQRLQLATQAVGQGIWEDDLVTNQLFWDDRMWEMHGMEPGRSDWTLQEYLKMVHPDDLTNFIRRTHLGTPAERITNMSRIIRPDGSIIYLEYNGLLVKNQEGRSVRVIGVAWDVTQRKQAEDALRDSEQRFREIAENVDEVFWIHSVEPFELLYINPAYERVFGIASPHPRGTHAFLETIVEEDQAAVMIEFEKYRQGQEVTIQCRVKGTHRAARWIDIRTFVMKDSQDNPVRYIGIANDITSQKEKERVLQQSLEREQELSKLKSQVVSTASHEFRTPLTTIQTSVDLIHLFLEQPLETAKPSIQKYLKVIEEQILNFTGLLTDMLTIGRIEAGKVTFNPTWVDVLPLCQGVIASHFSHQADRRSVLVSIDDPSCRAYLDEKLMSHVLVNLLSNAFKFSKGDPRLTISSQDRQLIIQVIDEGIGIPAGDLPALFQTFFRAGNTATIQGTGLGLVIARQFVELHGGTLTVQSEENTGSTFTVVLPIEQNSPALKPV</sequence>
<dbReference type="InterPro" id="IPR005467">
    <property type="entry name" value="His_kinase_dom"/>
</dbReference>
<evidence type="ECO:0000256" key="3">
    <source>
        <dbReference type="ARBA" id="ARBA00022553"/>
    </source>
</evidence>
<reference evidence="10 11" key="1">
    <citation type="submission" date="2018-11" db="EMBL/GenBank/DDBJ databases">
        <authorList>
            <person name="Zhou Z."/>
            <person name="Wang G."/>
        </authorList>
    </citation>
    <scope>NUCLEOTIDE SEQUENCE [LARGE SCALE GENOMIC DNA]</scope>
    <source>
        <strain evidence="10 11">KCTC42998</strain>
    </source>
</reference>
<dbReference type="SMART" id="SM00387">
    <property type="entry name" value="HATPase_c"/>
    <property type="match status" value="1"/>
</dbReference>
<evidence type="ECO:0000259" key="9">
    <source>
        <dbReference type="PROSITE" id="PS50113"/>
    </source>
</evidence>
<dbReference type="Pfam" id="PF00512">
    <property type="entry name" value="HisKA"/>
    <property type="match status" value="1"/>
</dbReference>
<protein>
    <recommendedName>
        <fullName evidence="2">histidine kinase</fullName>
        <ecNumber evidence="2">2.7.13.3</ecNumber>
    </recommendedName>
</protein>
<evidence type="ECO:0000256" key="6">
    <source>
        <dbReference type="SAM" id="Coils"/>
    </source>
</evidence>
<dbReference type="Gene3D" id="3.30.450.20">
    <property type="entry name" value="PAS domain"/>
    <property type="match status" value="6"/>
</dbReference>
<dbReference type="Pfam" id="PF01590">
    <property type="entry name" value="GAF"/>
    <property type="match status" value="1"/>
</dbReference>
<dbReference type="SUPFAM" id="SSF55781">
    <property type="entry name" value="GAF domain-like"/>
    <property type="match status" value="1"/>
</dbReference>
<dbReference type="InterPro" id="IPR036097">
    <property type="entry name" value="HisK_dim/P_sf"/>
</dbReference>
<feature type="domain" description="PAC" evidence="9">
    <location>
        <begin position="559"/>
        <end position="611"/>
    </location>
</feature>
<dbReference type="PROSITE" id="PS50109">
    <property type="entry name" value="HIS_KIN"/>
    <property type="match status" value="1"/>
</dbReference>
<dbReference type="InterPro" id="IPR003018">
    <property type="entry name" value="GAF"/>
</dbReference>
<feature type="coiled-coil region" evidence="6">
    <location>
        <begin position="595"/>
        <end position="622"/>
    </location>
</feature>
<dbReference type="Pfam" id="PF08447">
    <property type="entry name" value="PAS_3"/>
    <property type="match status" value="3"/>
</dbReference>
<keyword evidence="5" id="KW-0418">Kinase</keyword>
<dbReference type="PANTHER" id="PTHR43304">
    <property type="entry name" value="PHYTOCHROME-LIKE PROTEIN CPH1"/>
    <property type="match status" value="1"/>
</dbReference>
<feature type="coiled-coil region" evidence="6">
    <location>
        <begin position="251"/>
        <end position="288"/>
    </location>
</feature>
<dbReference type="InterPro" id="IPR004358">
    <property type="entry name" value="Sig_transdc_His_kin-like_C"/>
</dbReference>
<dbReference type="FunFam" id="3.30.565.10:FF:000006">
    <property type="entry name" value="Sensor histidine kinase WalK"/>
    <property type="match status" value="1"/>
</dbReference>
<dbReference type="SMART" id="SM00065">
    <property type="entry name" value="GAF"/>
    <property type="match status" value="1"/>
</dbReference>
<dbReference type="OrthoDB" id="9808408at2"/>
<gene>
    <name evidence="10" type="ORF">EHT87_23570</name>
</gene>
<feature type="domain" description="PAS" evidence="8">
    <location>
        <begin position="612"/>
        <end position="687"/>
    </location>
</feature>
<dbReference type="InterPro" id="IPR013655">
    <property type="entry name" value="PAS_fold_3"/>
</dbReference>
<accession>A0A3P1CDR7</accession>
<dbReference type="InterPro" id="IPR036890">
    <property type="entry name" value="HATPase_C_sf"/>
</dbReference>
<proteinExistence type="predicted"/>
<evidence type="ECO:0000313" key="11">
    <source>
        <dbReference type="Proteomes" id="UP000274271"/>
    </source>
</evidence>
<evidence type="ECO:0000256" key="1">
    <source>
        <dbReference type="ARBA" id="ARBA00000085"/>
    </source>
</evidence>
<dbReference type="Gene3D" id="2.10.70.100">
    <property type="match status" value="1"/>
</dbReference>
<dbReference type="InterPro" id="IPR029016">
    <property type="entry name" value="GAF-like_dom_sf"/>
</dbReference>